<dbReference type="Proteomes" id="UP001523401">
    <property type="component" value="Unassembled WGS sequence"/>
</dbReference>
<dbReference type="Gene3D" id="3.30.70.100">
    <property type="match status" value="1"/>
</dbReference>
<evidence type="ECO:0000313" key="3">
    <source>
        <dbReference type="Proteomes" id="UP001523401"/>
    </source>
</evidence>
<dbReference type="InterPro" id="IPR012577">
    <property type="entry name" value="NIPSNAP"/>
</dbReference>
<dbReference type="InterPro" id="IPR011008">
    <property type="entry name" value="Dimeric_a/b-barrel"/>
</dbReference>
<dbReference type="EMBL" id="JAMXQU010000002">
    <property type="protein sequence ID" value="MCO6159361.1"/>
    <property type="molecule type" value="Genomic_DNA"/>
</dbReference>
<comment type="caution">
    <text evidence="2">The sequence shown here is derived from an EMBL/GenBank/DDBJ whole genome shotgun (WGS) entry which is preliminary data.</text>
</comment>
<dbReference type="RefSeq" id="WP_252848794.1">
    <property type="nucleotide sequence ID" value="NZ_BAPW01000012.1"/>
</dbReference>
<keyword evidence="3" id="KW-1185">Reference proteome</keyword>
<dbReference type="SUPFAM" id="SSF54909">
    <property type="entry name" value="Dimeric alpha+beta barrel"/>
    <property type="match status" value="1"/>
</dbReference>
<evidence type="ECO:0000313" key="2">
    <source>
        <dbReference type="EMBL" id="MCO6159361.1"/>
    </source>
</evidence>
<name>A0ABT1CFP6_9PROT</name>
<gene>
    <name evidence="2" type="ORF">NF685_04855</name>
</gene>
<accession>A0ABT1CFP6</accession>
<dbReference type="Pfam" id="PF07978">
    <property type="entry name" value="NIPSNAP"/>
    <property type="match status" value="1"/>
</dbReference>
<feature type="domain" description="NIPSNAP" evidence="1">
    <location>
        <begin position="93"/>
        <end position="187"/>
    </location>
</feature>
<proteinExistence type="predicted"/>
<evidence type="ECO:0000259" key="1">
    <source>
        <dbReference type="Pfam" id="PF07978"/>
    </source>
</evidence>
<protein>
    <submittedName>
        <fullName evidence="2">NIPSNAP family protein</fullName>
    </submittedName>
</protein>
<reference evidence="2 3" key="1">
    <citation type="submission" date="2022-06" db="EMBL/GenBank/DDBJ databases">
        <title>Whole-genome of Asaia lannensis strain LMG 27011T.</title>
        <authorList>
            <person name="Sombolestani A."/>
        </authorList>
    </citation>
    <scope>NUCLEOTIDE SEQUENCE [LARGE SCALE GENOMIC DNA]</scope>
    <source>
        <strain evidence="2 3">NBRC 102526</strain>
    </source>
</reference>
<organism evidence="2 3">
    <name type="scientific">Asaia lannensis NBRC 102526</name>
    <dbReference type="NCBI Taxonomy" id="1307926"/>
    <lineage>
        <taxon>Bacteria</taxon>
        <taxon>Pseudomonadati</taxon>
        <taxon>Pseudomonadota</taxon>
        <taxon>Alphaproteobacteria</taxon>
        <taxon>Acetobacterales</taxon>
        <taxon>Acetobacteraceae</taxon>
        <taxon>Asaia</taxon>
    </lineage>
</organism>
<sequence length="189" mass="20297">MSARVETIVLTCRTGSVPAVVSTLEAPLTACAGFLGCWTTELGCLNEIVLLFSAAPENLVLPGHEAGIERIDRQSWSLISDTHPVPGAFGHSYEWRVYDILPGCEEKVTALMDAALPARSVVSPAYAVMVSVDGVSRLAHVWPYEDLADRASKRRQAVETGAWPPKGILPLLGTMKTAILTPVSYSPSH</sequence>